<dbReference type="PANTHER" id="PTHR46652">
    <property type="entry name" value="LEUCINE-RICH REPEAT AND IQ DOMAIN-CONTAINING PROTEIN 1-RELATED"/>
    <property type="match status" value="1"/>
</dbReference>
<evidence type="ECO:0000313" key="3">
    <source>
        <dbReference type="EMBL" id="CAL6037482.1"/>
    </source>
</evidence>
<dbReference type="InterPro" id="IPR025875">
    <property type="entry name" value="Leu-rich_rpt_4"/>
</dbReference>
<dbReference type="InterPro" id="IPR050836">
    <property type="entry name" value="SDS22/Internalin_LRR"/>
</dbReference>
<evidence type="ECO:0000256" key="2">
    <source>
        <dbReference type="ARBA" id="ARBA00022737"/>
    </source>
</evidence>
<dbReference type="PROSITE" id="PS51450">
    <property type="entry name" value="LRR"/>
    <property type="match status" value="2"/>
</dbReference>
<accession>A0ABP1JFH2</accession>
<sequence>MKNQTDFEQNYQETIEKYSKSVNSGSLTLYDDISLKSLQFLEHLNVHNILIWACDNAEFSTIPLNITQLTVNICKFVEISDLQHMTQLILLQIMSSPLKDCQPLKRFVNITRLSLIDTKLENVDGLKGLTNLNDLVIHQNHVVDIHSLQYLTNLTKLNLSQNNIIDISALKHLTNIQELYLNQNQIIHINALTTFSKLKSLELFNNYVQDIQPISKHLNFDKYRIGVQQMPTHNHRLLASKIQVIYEINLLDIQKIKQQHVKKEVVVRKSVQSTIQKRKNSHLDFSCQISILFQLLFTNGSQ</sequence>
<name>A0ABP1JFH2_9EUKA</name>
<proteinExistence type="predicted"/>
<organism evidence="3 4">
    <name type="scientific">Hexamita inflata</name>
    <dbReference type="NCBI Taxonomy" id="28002"/>
    <lineage>
        <taxon>Eukaryota</taxon>
        <taxon>Metamonada</taxon>
        <taxon>Diplomonadida</taxon>
        <taxon>Hexamitidae</taxon>
        <taxon>Hexamitinae</taxon>
        <taxon>Hexamita</taxon>
    </lineage>
</organism>
<comment type="caution">
    <text evidence="3">The sequence shown here is derived from an EMBL/GenBank/DDBJ whole genome shotgun (WGS) entry which is preliminary data.</text>
</comment>
<evidence type="ECO:0000256" key="1">
    <source>
        <dbReference type="ARBA" id="ARBA00022614"/>
    </source>
</evidence>
<gene>
    <name evidence="3" type="ORF">HINF_LOCUS36907</name>
</gene>
<dbReference type="InterPro" id="IPR001611">
    <property type="entry name" value="Leu-rich_rpt"/>
</dbReference>
<dbReference type="Proteomes" id="UP001642409">
    <property type="component" value="Unassembled WGS sequence"/>
</dbReference>
<evidence type="ECO:0000313" key="4">
    <source>
        <dbReference type="Proteomes" id="UP001642409"/>
    </source>
</evidence>
<dbReference type="Gene3D" id="3.80.10.10">
    <property type="entry name" value="Ribonuclease Inhibitor"/>
    <property type="match status" value="1"/>
</dbReference>
<dbReference type="PANTHER" id="PTHR46652:SF3">
    <property type="entry name" value="LEUCINE-RICH REPEAT-CONTAINING PROTEIN 9"/>
    <property type="match status" value="1"/>
</dbReference>
<keyword evidence="1" id="KW-0433">Leucine-rich repeat</keyword>
<dbReference type="EMBL" id="CAXDID020000137">
    <property type="protein sequence ID" value="CAL6037482.1"/>
    <property type="molecule type" value="Genomic_DNA"/>
</dbReference>
<dbReference type="Pfam" id="PF12799">
    <property type="entry name" value="LRR_4"/>
    <property type="match status" value="1"/>
</dbReference>
<reference evidence="3 4" key="1">
    <citation type="submission" date="2024-07" db="EMBL/GenBank/DDBJ databases">
        <authorList>
            <person name="Akdeniz Z."/>
        </authorList>
    </citation>
    <scope>NUCLEOTIDE SEQUENCE [LARGE SCALE GENOMIC DNA]</scope>
</reference>
<protein>
    <submittedName>
        <fullName evidence="3">Leucine-rich_repeat domain-containing protein</fullName>
    </submittedName>
</protein>
<keyword evidence="4" id="KW-1185">Reference proteome</keyword>
<keyword evidence="2" id="KW-0677">Repeat</keyword>
<dbReference type="InterPro" id="IPR032675">
    <property type="entry name" value="LRR_dom_sf"/>
</dbReference>
<dbReference type="SUPFAM" id="SSF52058">
    <property type="entry name" value="L domain-like"/>
    <property type="match status" value="1"/>
</dbReference>